<name>A0ABP4ULV6_9ACTN</name>
<dbReference type="Proteomes" id="UP001500618">
    <property type="component" value="Unassembled WGS sequence"/>
</dbReference>
<comment type="caution">
    <text evidence="1">The sequence shown here is derived from an EMBL/GenBank/DDBJ whole genome shotgun (WGS) entry which is preliminary data.</text>
</comment>
<proteinExistence type="predicted"/>
<evidence type="ECO:0000313" key="1">
    <source>
        <dbReference type="EMBL" id="GAA1705956.1"/>
    </source>
</evidence>
<dbReference type="EMBL" id="BAAANY010000031">
    <property type="protein sequence ID" value="GAA1705956.1"/>
    <property type="molecule type" value="Genomic_DNA"/>
</dbReference>
<reference evidence="2" key="1">
    <citation type="journal article" date="2019" name="Int. J. Syst. Evol. Microbiol.">
        <title>The Global Catalogue of Microorganisms (GCM) 10K type strain sequencing project: providing services to taxonomists for standard genome sequencing and annotation.</title>
        <authorList>
            <consortium name="The Broad Institute Genomics Platform"/>
            <consortium name="The Broad Institute Genome Sequencing Center for Infectious Disease"/>
            <person name="Wu L."/>
            <person name="Ma J."/>
        </authorList>
    </citation>
    <scope>NUCLEOTIDE SEQUENCE [LARGE SCALE GENOMIC DNA]</scope>
    <source>
        <strain evidence="2">JCM 14718</strain>
    </source>
</reference>
<protein>
    <recommendedName>
        <fullName evidence="3">DUF393 domain-containing protein</fullName>
    </recommendedName>
</protein>
<dbReference type="RefSeq" id="WP_344314001.1">
    <property type="nucleotide sequence ID" value="NZ_BAAANY010000031.1"/>
</dbReference>
<accession>A0ABP4ULV6</accession>
<keyword evidence="2" id="KW-1185">Reference proteome</keyword>
<evidence type="ECO:0008006" key="3">
    <source>
        <dbReference type="Google" id="ProtNLM"/>
    </source>
</evidence>
<organism evidence="1 2">
    <name type="scientific">Fodinicola feengrottensis</name>
    <dbReference type="NCBI Taxonomy" id="435914"/>
    <lineage>
        <taxon>Bacteria</taxon>
        <taxon>Bacillati</taxon>
        <taxon>Actinomycetota</taxon>
        <taxon>Actinomycetes</taxon>
        <taxon>Mycobacteriales</taxon>
        <taxon>Fodinicola</taxon>
    </lineage>
</organism>
<dbReference type="Pfam" id="PF04134">
    <property type="entry name" value="DCC1-like"/>
    <property type="match status" value="1"/>
</dbReference>
<evidence type="ECO:0000313" key="2">
    <source>
        <dbReference type="Proteomes" id="UP001500618"/>
    </source>
</evidence>
<dbReference type="InterPro" id="IPR007263">
    <property type="entry name" value="DCC1-like"/>
</dbReference>
<sequence length="126" mass="13947">MTAVFVYDGDCAFCSSTARWIERRVRPRVPLVAWQHADLGSLGLTAQQCEEAVQWSGPDGRYAGPAAFARLLVSAGRGWRPLGHFLALRPVRWVADPLYRLIARNRSHLPGGTPYCSLPQSARDAQ</sequence>
<gene>
    <name evidence="1" type="ORF">GCM10009765_64240</name>
</gene>